<dbReference type="PROSITE" id="PS52004">
    <property type="entry name" value="KS3_2"/>
    <property type="match status" value="1"/>
</dbReference>
<dbReference type="EC" id="2.3.1.-" evidence="6"/>
<dbReference type="Gene3D" id="3.40.47.10">
    <property type="match status" value="2"/>
</dbReference>
<evidence type="ECO:0000256" key="1">
    <source>
        <dbReference type="ARBA" id="ARBA00008467"/>
    </source>
</evidence>
<dbReference type="GeneID" id="93728641"/>
<dbReference type="PANTHER" id="PTHR11712">
    <property type="entry name" value="POLYKETIDE SYNTHASE-RELATED"/>
    <property type="match status" value="1"/>
</dbReference>
<sequence length="433" mass="44511">MTDPSNRRPAPMPRGPGRRTVVTGIGVVAPNGIGADVFWKATREGLCLLDRITREGCGDLPLRVGGEVRDLEPASLVEERFLVQTDRFTHFAMAAADLALADARLGRADYQDDPYGIGVVTASGSGGGAFGQRELQNLWGRGSRFVGPYQSIAWFYAASTGQVSIRGGFKGPCAVVCSDEAGGLDAIAHAAGSIARGTAAVVVGSAEAPLAPYSMVCQLGYADLSTCEDPARAYRPFTSEACGFVPAEGGAMLVVEEEGAALARGAVPRAVVAGHAATFTGAGRWEDSREGLARAVEGALRQAGCAPEEVDVVFADALGVPAADRAEALALTDALGAHGRRVPVTAPKTGIGRAYCGGPVLDAAAAVLALEHGAVPPTPNVFDVCHDLDIVTGKARPAPLRTALVLSRGLMGSNAALVLRAADRAPAPPPEKE</sequence>
<evidence type="ECO:0000313" key="6">
    <source>
        <dbReference type="EMBL" id="EFG09989.1"/>
    </source>
</evidence>
<dbReference type="GO" id="GO:0006633">
    <property type="term" value="P:fatty acid biosynthetic process"/>
    <property type="evidence" value="ECO:0007669"/>
    <property type="project" value="TreeGrafter"/>
</dbReference>
<dbReference type="SUPFAM" id="SSF53901">
    <property type="entry name" value="Thiolase-like"/>
    <property type="match status" value="2"/>
</dbReference>
<evidence type="ECO:0000256" key="3">
    <source>
        <dbReference type="ARBA" id="ARBA00023315"/>
    </source>
</evidence>
<dbReference type="STRING" id="1901.BB341_04355"/>
<dbReference type="InterPro" id="IPR014031">
    <property type="entry name" value="Ketoacyl_synth_C"/>
</dbReference>
<organism evidence="6 7">
    <name type="scientific">Streptomyces clavuligerus</name>
    <dbReference type="NCBI Taxonomy" id="1901"/>
    <lineage>
        <taxon>Bacteria</taxon>
        <taxon>Bacillati</taxon>
        <taxon>Actinomycetota</taxon>
        <taxon>Actinomycetes</taxon>
        <taxon>Kitasatosporales</taxon>
        <taxon>Streptomycetaceae</taxon>
        <taxon>Streptomyces</taxon>
    </lineage>
</organism>
<feature type="domain" description="Ketosynthase family 3 (KS3)" evidence="5">
    <location>
        <begin position="17"/>
        <end position="421"/>
    </location>
</feature>
<dbReference type="FunFam" id="3.40.47.10:FF:000089">
    <property type="entry name" value="Putative polyketide beta-ketoacyl synthase 2"/>
    <property type="match status" value="1"/>
</dbReference>
<keyword evidence="7" id="KW-1185">Reference proteome</keyword>
<gene>
    <name evidence="6" type="primary">sppB</name>
    <name evidence="6" type="ORF">SCLAV_4916</name>
</gene>
<dbReference type="RefSeq" id="WP_003962250.1">
    <property type="nucleotide sequence ID" value="NZ_CM000913.1"/>
</dbReference>
<dbReference type="Proteomes" id="UP000002357">
    <property type="component" value="Chromosome"/>
</dbReference>
<dbReference type="InterPro" id="IPR000794">
    <property type="entry name" value="Beta-ketoacyl_synthase"/>
</dbReference>
<evidence type="ECO:0000256" key="4">
    <source>
        <dbReference type="RuleBase" id="RU003694"/>
    </source>
</evidence>
<dbReference type="InterPro" id="IPR016039">
    <property type="entry name" value="Thiolase-like"/>
</dbReference>
<comment type="similarity">
    <text evidence="1 4">Belongs to the thiolase-like superfamily. Beta-ketoacyl-ACP synthases family.</text>
</comment>
<dbReference type="SMART" id="SM00825">
    <property type="entry name" value="PKS_KS"/>
    <property type="match status" value="1"/>
</dbReference>
<reference evidence="6 7" key="1">
    <citation type="journal article" date="2010" name="Genome Biol. Evol.">
        <title>The sequence of a 1.8-mb bacterial linear plasmid reveals a rich evolutionary reservoir of secondary metabolic pathways.</title>
        <authorList>
            <person name="Medema M.H."/>
            <person name="Trefzer A."/>
            <person name="Kovalchuk A."/>
            <person name="van den Berg M."/>
            <person name="Mueller U."/>
            <person name="Heijne W."/>
            <person name="Wu L."/>
            <person name="Alam M.T."/>
            <person name="Ronning C.M."/>
            <person name="Nierman W.C."/>
            <person name="Bovenberg R.A.L."/>
            <person name="Breitling R."/>
            <person name="Takano E."/>
        </authorList>
    </citation>
    <scope>NUCLEOTIDE SEQUENCE [LARGE SCALE GENOMIC DNA]</scope>
    <source>
        <strain evidence="7">ATCC 27064 / DSM 738 / JCM 4710 / NBRC 13307 / NCIMB 12785 / NRRL 3585 / VKM Ac-602</strain>
    </source>
</reference>
<proteinExistence type="inferred from homology"/>
<accession>E2PVZ9</accession>
<dbReference type="eggNOG" id="COG0304">
    <property type="taxonomic scope" value="Bacteria"/>
</dbReference>
<dbReference type="InterPro" id="IPR020841">
    <property type="entry name" value="PKS_Beta-ketoAc_synthase_dom"/>
</dbReference>
<keyword evidence="3 6" id="KW-0012">Acyltransferase</keyword>
<keyword evidence="2 4" id="KW-0808">Transferase</keyword>
<dbReference type="PANTHER" id="PTHR11712:SF322">
    <property type="entry name" value="POLYKETIDE BETA-KETOACYL SYNTHASE 2-RELATED"/>
    <property type="match status" value="1"/>
</dbReference>
<dbReference type="Pfam" id="PF00109">
    <property type="entry name" value="ketoacyl-synt"/>
    <property type="match status" value="1"/>
</dbReference>
<dbReference type="InterPro" id="IPR014030">
    <property type="entry name" value="Ketoacyl_synth_N"/>
</dbReference>
<evidence type="ECO:0000313" key="7">
    <source>
        <dbReference type="Proteomes" id="UP000002357"/>
    </source>
</evidence>
<dbReference type="GO" id="GO:0004315">
    <property type="term" value="F:3-oxoacyl-[acyl-carrier-protein] synthase activity"/>
    <property type="evidence" value="ECO:0007669"/>
    <property type="project" value="TreeGrafter"/>
</dbReference>
<evidence type="ECO:0000259" key="5">
    <source>
        <dbReference type="PROSITE" id="PS52004"/>
    </source>
</evidence>
<protein>
    <submittedName>
        <fullName evidence="6">Chain length factor</fullName>
        <ecNumber evidence="6">2.3.1.-</ecNumber>
    </submittedName>
</protein>
<dbReference type="EMBL" id="CM000913">
    <property type="protein sequence ID" value="EFG09989.1"/>
    <property type="molecule type" value="Genomic_DNA"/>
</dbReference>
<dbReference type="AlphaFoldDB" id="E2PVZ9"/>
<evidence type="ECO:0000256" key="2">
    <source>
        <dbReference type="ARBA" id="ARBA00022679"/>
    </source>
</evidence>
<dbReference type="Pfam" id="PF02801">
    <property type="entry name" value="Ketoacyl-synt_C"/>
    <property type="match status" value="1"/>
</dbReference>
<name>E2PVZ9_STRCL</name>